<feature type="transmembrane region" description="Helical" evidence="1">
    <location>
        <begin position="47"/>
        <end position="65"/>
    </location>
</feature>
<dbReference type="Proteomes" id="UP000325577">
    <property type="component" value="Linkage Group LG21"/>
</dbReference>
<evidence type="ECO:0000313" key="2">
    <source>
        <dbReference type="EMBL" id="KAA8527923.1"/>
    </source>
</evidence>
<gene>
    <name evidence="2" type="ORF">F0562_035208</name>
</gene>
<proteinExistence type="predicted"/>
<keyword evidence="1" id="KW-1133">Transmembrane helix</keyword>
<reference evidence="2 3" key="1">
    <citation type="submission" date="2019-09" db="EMBL/GenBank/DDBJ databases">
        <title>A chromosome-level genome assembly of the Chinese tupelo Nyssa sinensis.</title>
        <authorList>
            <person name="Yang X."/>
            <person name="Kang M."/>
            <person name="Yang Y."/>
            <person name="Xiong H."/>
            <person name="Wang M."/>
            <person name="Zhang Z."/>
            <person name="Wang Z."/>
            <person name="Wu H."/>
            <person name="Ma T."/>
            <person name="Liu J."/>
            <person name="Xi Z."/>
        </authorList>
    </citation>
    <scope>NUCLEOTIDE SEQUENCE [LARGE SCALE GENOMIC DNA]</scope>
    <source>
        <strain evidence="2">J267</strain>
        <tissue evidence="2">Leaf</tissue>
    </source>
</reference>
<keyword evidence="1" id="KW-0812">Transmembrane</keyword>
<evidence type="ECO:0000313" key="3">
    <source>
        <dbReference type="Proteomes" id="UP000325577"/>
    </source>
</evidence>
<protein>
    <submittedName>
        <fullName evidence="2">Uncharacterized protein</fullName>
    </submittedName>
</protein>
<accession>A0A5J5AAC8</accession>
<organism evidence="2 3">
    <name type="scientific">Nyssa sinensis</name>
    <dbReference type="NCBI Taxonomy" id="561372"/>
    <lineage>
        <taxon>Eukaryota</taxon>
        <taxon>Viridiplantae</taxon>
        <taxon>Streptophyta</taxon>
        <taxon>Embryophyta</taxon>
        <taxon>Tracheophyta</taxon>
        <taxon>Spermatophyta</taxon>
        <taxon>Magnoliopsida</taxon>
        <taxon>eudicotyledons</taxon>
        <taxon>Gunneridae</taxon>
        <taxon>Pentapetalae</taxon>
        <taxon>asterids</taxon>
        <taxon>Cornales</taxon>
        <taxon>Nyssaceae</taxon>
        <taxon>Nyssa</taxon>
    </lineage>
</organism>
<name>A0A5J5AAC8_9ASTE</name>
<keyword evidence="1" id="KW-0472">Membrane</keyword>
<sequence length="153" mass="16857">MKEVFASEVLLPRFNENYKVSWGSDHVKSSRQGREVQLSLDHSSGHLTYASHFFVFLSWILMFFIDKVPIRVFKNNTNIGVGYPTKPMQVRGKVYGMESLGPKTTAGLKLTGSLRRSELISEALPLMDAPMIAGPPNLVALLNSGGTKSNIGS</sequence>
<dbReference type="EMBL" id="CM018045">
    <property type="protein sequence ID" value="KAA8527923.1"/>
    <property type="molecule type" value="Genomic_DNA"/>
</dbReference>
<keyword evidence="3" id="KW-1185">Reference proteome</keyword>
<evidence type="ECO:0000256" key="1">
    <source>
        <dbReference type="SAM" id="Phobius"/>
    </source>
</evidence>
<dbReference type="AlphaFoldDB" id="A0A5J5AAC8"/>